<accession>A0A7R8XFG4</accession>
<comment type="caution">
    <text evidence="3">Lacks conserved residue(s) required for the propagation of feature annotation.</text>
</comment>
<evidence type="ECO:0000256" key="1">
    <source>
        <dbReference type="ARBA" id="ARBA00022572"/>
    </source>
</evidence>
<feature type="disulfide bond" evidence="3">
    <location>
        <begin position="91"/>
        <end position="114"/>
    </location>
</feature>
<dbReference type="InterPro" id="IPR000001">
    <property type="entry name" value="Kringle"/>
</dbReference>
<dbReference type="PANTHER" id="PTHR24261:SF7">
    <property type="entry name" value="KRINGLE DOMAIN-CONTAINING PROTEIN"/>
    <property type="match status" value="1"/>
</dbReference>
<dbReference type="Proteomes" id="UP000677054">
    <property type="component" value="Unassembled WGS sequence"/>
</dbReference>
<sequence length="234" mass="26362">MEGLSINPARARDEMARTMVIAAVYPECRLSEKGMEYIGTMNMTEIGKACLRWDSENVTSSYVSANAGFNEILFFEEHFLNQDPSLHKNFCRNPTGLAKPWCFVDDDGLKIEFCWIRSCDDFSLPECKLSQKGGEYVGVKDKTISGFDCIPWLDADSSGGDRIRGLRKGSFSDELTDSHNFCRNPNGNPGGPWCNIVVPGKPNLKWEYCDVSFCDFDAKQRTRESGDHYESTRA</sequence>
<keyword evidence="2 3" id="KW-1015">Disulfide bond</keyword>
<dbReference type="PANTHER" id="PTHR24261">
    <property type="entry name" value="PLASMINOGEN-RELATED"/>
    <property type="match status" value="1"/>
</dbReference>
<dbReference type="InterPro" id="IPR018056">
    <property type="entry name" value="Kringle_CS"/>
</dbReference>
<evidence type="ECO:0000256" key="3">
    <source>
        <dbReference type="PROSITE-ProRule" id="PRU00121"/>
    </source>
</evidence>
<dbReference type="InterPro" id="IPR013806">
    <property type="entry name" value="Kringle-like"/>
</dbReference>
<evidence type="ECO:0000259" key="4">
    <source>
        <dbReference type="PROSITE" id="PS50070"/>
    </source>
</evidence>
<feature type="domain" description="Kringle" evidence="4">
    <location>
        <begin position="132"/>
        <end position="214"/>
    </location>
</feature>
<dbReference type="EMBL" id="LR900760">
    <property type="protein sequence ID" value="CAD7246802.1"/>
    <property type="molecule type" value="Genomic_DNA"/>
</dbReference>
<evidence type="ECO:0000256" key="2">
    <source>
        <dbReference type="ARBA" id="ARBA00023157"/>
    </source>
</evidence>
<evidence type="ECO:0000313" key="6">
    <source>
        <dbReference type="Proteomes" id="UP000677054"/>
    </source>
</evidence>
<protein>
    <recommendedName>
        <fullName evidence="4">Kringle domain-containing protein</fullName>
    </recommendedName>
</protein>
<feature type="domain" description="Kringle" evidence="4">
    <location>
        <begin position="33"/>
        <end position="127"/>
    </location>
</feature>
<dbReference type="SUPFAM" id="SSF57440">
    <property type="entry name" value="Kringle-like"/>
    <property type="match status" value="2"/>
</dbReference>
<keyword evidence="1 3" id="KW-0420">Kringle</keyword>
<dbReference type="InterPro" id="IPR050759">
    <property type="entry name" value="Serine_protease_kringle"/>
</dbReference>
<dbReference type="AlphaFoldDB" id="A0A7R8XFG4"/>
<dbReference type="SMART" id="SM00130">
    <property type="entry name" value="KR"/>
    <property type="match status" value="2"/>
</dbReference>
<proteinExistence type="predicted"/>
<reference evidence="5" key="1">
    <citation type="submission" date="2020-11" db="EMBL/GenBank/DDBJ databases">
        <authorList>
            <person name="Tran Van P."/>
        </authorList>
    </citation>
    <scope>NUCLEOTIDE SEQUENCE</scope>
</reference>
<evidence type="ECO:0000313" key="5">
    <source>
        <dbReference type="EMBL" id="CAD7246802.1"/>
    </source>
</evidence>
<gene>
    <name evidence="5" type="ORF">DSTB1V02_LOCUS6645</name>
</gene>
<dbReference type="Pfam" id="PF00051">
    <property type="entry name" value="Kringle"/>
    <property type="match status" value="2"/>
</dbReference>
<dbReference type="PROSITE" id="PS00021">
    <property type="entry name" value="KRINGLE_1"/>
    <property type="match status" value="1"/>
</dbReference>
<dbReference type="PROSITE" id="PS50070">
    <property type="entry name" value="KRINGLE_2"/>
    <property type="match status" value="2"/>
</dbReference>
<name>A0A7R8XFG4_9CRUS</name>
<dbReference type="PRINTS" id="PR00018">
    <property type="entry name" value="KRINGLE"/>
</dbReference>
<dbReference type="EMBL" id="CAJPEV010001243">
    <property type="protein sequence ID" value="CAG0891573.1"/>
    <property type="molecule type" value="Genomic_DNA"/>
</dbReference>
<organism evidence="5">
    <name type="scientific">Darwinula stevensoni</name>
    <dbReference type="NCBI Taxonomy" id="69355"/>
    <lineage>
        <taxon>Eukaryota</taxon>
        <taxon>Metazoa</taxon>
        <taxon>Ecdysozoa</taxon>
        <taxon>Arthropoda</taxon>
        <taxon>Crustacea</taxon>
        <taxon>Oligostraca</taxon>
        <taxon>Ostracoda</taxon>
        <taxon>Podocopa</taxon>
        <taxon>Podocopida</taxon>
        <taxon>Darwinulocopina</taxon>
        <taxon>Darwinuloidea</taxon>
        <taxon>Darwinulidae</taxon>
        <taxon>Darwinula</taxon>
    </lineage>
</organism>
<keyword evidence="6" id="KW-1185">Reference proteome</keyword>
<dbReference type="Gene3D" id="2.40.20.10">
    <property type="entry name" value="Plasminogen Kringle 4"/>
    <property type="match status" value="2"/>
</dbReference>
<dbReference type="OrthoDB" id="10005095at2759"/>
<dbReference type="InterPro" id="IPR038178">
    <property type="entry name" value="Kringle_sf"/>
</dbReference>